<feature type="region of interest" description="Disordered" evidence="1">
    <location>
        <begin position="323"/>
        <end position="362"/>
    </location>
</feature>
<reference evidence="3" key="1">
    <citation type="journal article" date="2023" name="Mol. Phylogenet. Evol.">
        <title>Genome-scale phylogeny and comparative genomics of the fungal order Sordariales.</title>
        <authorList>
            <person name="Hensen N."/>
            <person name="Bonometti L."/>
            <person name="Westerberg I."/>
            <person name="Brannstrom I.O."/>
            <person name="Guillou S."/>
            <person name="Cros-Aarteil S."/>
            <person name="Calhoun S."/>
            <person name="Haridas S."/>
            <person name="Kuo A."/>
            <person name="Mondo S."/>
            <person name="Pangilinan J."/>
            <person name="Riley R."/>
            <person name="LaButti K."/>
            <person name="Andreopoulos B."/>
            <person name="Lipzen A."/>
            <person name="Chen C."/>
            <person name="Yan M."/>
            <person name="Daum C."/>
            <person name="Ng V."/>
            <person name="Clum A."/>
            <person name="Steindorff A."/>
            <person name="Ohm R.A."/>
            <person name="Martin F."/>
            <person name="Silar P."/>
            <person name="Natvig D.O."/>
            <person name="Lalanne C."/>
            <person name="Gautier V."/>
            <person name="Ament-Velasquez S.L."/>
            <person name="Kruys A."/>
            <person name="Hutchinson M.I."/>
            <person name="Powell A.J."/>
            <person name="Barry K."/>
            <person name="Miller A.N."/>
            <person name="Grigoriev I.V."/>
            <person name="Debuchy R."/>
            <person name="Gladieux P."/>
            <person name="Hiltunen Thoren M."/>
            <person name="Johannesson H."/>
        </authorList>
    </citation>
    <scope>NUCLEOTIDE SEQUENCE</scope>
    <source>
        <strain evidence="3">CBS 958.72</strain>
    </source>
</reference>
<organism evidence="3 4">
    <name type="scientific">Lasiosphaeria ovina</name>
    <dbReference type="NCBI Taxonomy" id="92902"/>
    <lineage>
        <taxon>Eukaryota</taxon>
        <taxon>Fungi</taxon>
        <taxon>Dikarya</taxon>
        <taxon>Ascomycota</taxon>
        <taxon>Pezizomycotina</taxon>
        <taxon>Sordariomycetes</taxon>
        <taxon>Sordariomycetidae</taxon>
        <taxon>Sordariales</taxon>
        <taxon>Lasiosphaeriaceae</taxon>
        <taxon>Lasiosphaeria</taxon>
    </lineage>
</organism>
<feature type="transmembrane region" description="Helical" evidence="2">
    <location>
        <begin position="564"/>
        <end position="589"/>
    </location>
</feature>
<protein>
    <submittedName>
        <fullName evidence="3">Uncharacterized protein</fullName>
    </submittedName>
</protein>
<keyword evidence="2" id="KW-0812">Transmembrane</keyword>
<keyword evidence="2" id="KW-1133">Transmembrane helix</keyword>
<evidence type="ECO:0000256" key="2">
    <source>
        <dbReference type="SAM" id="Phobius"/>
    </source>
</evidence>
<dbReference type="PANTHER" id="PTHR35043:SF7">
    <property type="entry name" value="TRANSCRIPTION FACTOR DOMAIN-CONTAINING PROTEIN"/>
    <property type="match status" value="1"/>
</dbReference>
<feature type="transmembrane region" description="Helical" evidence="2">
    <location>
        <begin position="20"/>
        <end position="39"/>
    </location>
</feature>
<keyword evidence="2" id="KW-0472">Membrane</keyword>
<feature type="transmembrane region" description="Helical" evidence="2">
    <location>
        <begin position="532"/>
        <end position="552"/>
    </location>
</feature>
<evidence type="ECO:0000313" key="3">
    <source>
        <dbReference type="EMBL" id="KAK3366188.1"/>
    </source>
</evidence>
<proteinExistence type="predicted"/>
<gene>
    <name evidence="3" type="ORF">B0T24DRAFT_670298</name>
</gene>
<sequence length="676" mass="75735">MNATTDSTTGWMSEPDTRGTFRLVVSCLATLSLCVYTALHLNVLPGRPESPAKSNTRPPTEASTNTLFARLKRALNIKSRPHLAEVKSLRAPFSTTFVAKTKWVLLGMFAPELVVYTAWSQWRTARKLTGIVTTHLQNQYPPEEQTKLEWTMTHSYFAIMGGFAVETNDPGEDAYIPGSPRLHLSANGVAILAELGQLPRLSRDFILDKSKADHLAKTLVLVQAGWLIVQCIGRGAAQLPITLLEINTVAHVACTVIVYFLWWDKPLDVRHPVVLTGEWKRPLTAMMWMLGNTQEIKAGRTAWTRPPEFESLLHLVPRRTNLPLTVEEDRADGSAQPPRQEGMEMKPQPTTPPDKNGSATNTAQAVTPWDLTTPLHISRRDANSGQVETQILRATRDPELLVASNDPARLLKNISLRAGEMMFPFGFAPNPSSSRFKKRNVSKSKVARYYKPPVKVDIDRCAMTRWGLACQALQENEAIWTRYRREASTRSLEPGGQHVIYEYPGALLDRTFLDMTVDNWPGRSLLPHSTKYTGYVFFSLCVLVYGGIHASAWNHYFPTDTEQLLLRVSAVYVGCSGLLLLVVKAVDWFVDWIRDTFWQDMDADMCEGGLFRCCVNCALVCSGTLLAMVPLYALFAAGTAYVVMRFYLVLEAFLSLRDQPVAVYLAPKWSQYLAHV</sequence>
<evidence type="ECO:0000256" key="1">
    <source>
        <dbReference type="SAM" id="MobiDB-lite"/>
    </source>
</evidence>
<dbReference type="AlphaFoldDB" id="A0AAE0JXL9"/>
<reference evidence="3" key="2">
    <citation type="submission" date="2023-06" db="EMBL/GenBank/DDBJ databases">
        <authorList>
            <consortium name="Lawrence Berkeley National Laboratory"/>
            <person name="Haridas S."/>
            <person name="Hensen N."/>
            <person name="Bonometti L."/>
            <person name="Westerberg I."/>
            <person name="Brannstrom I.O."/>
            <person name="Guillou S."/>
            <person name="Cros-Aarteil S."/>
            <person name="Calhoun S."/>
            <person name="Kuo A."/>
            <person name="Mondo S."/>
            <person name="Pangilinan J."/>
            <person name="Riley R."/>
            <person name="Labutti K."/>
            <person name="Andreopoulos B."/>
            <person name="Lipzen A."/>
            <person name="Chen C."/>
            <person name="Yanf M."/>
            <person name="Daum C."/>
            <person name="Ng V."/>
            <person name="Clum A."/>
            <person name="Steindorff A."/>
            <person name="Ohm R."/>
            <person name="Martin F."/>
            <person name="Silar P."/>
            <person name="Natvig D."/>
            <person name="Lalanne C."/>
            <person name="Gautier V."/>
            <person name="Ament-Velasquez S.L."/>
            <person name="Kruys A."/>
            <person name="Hutchinson M.I."/>
            <person name="Powell A.J."/>
            <person name="Barry K."/>
            <person name="Miller A.N."/>
            <person name="Grigoriev I.V."/>
            <person name="Debuchy R."/>
            <person name="Gladieux P."/>
            <person name="Thoren M.H."/>
            <person name="Johannesson H."/>
        </authorList>
    </citation>
    <scope>NUCLEOTIDE SEQUENCE</scope>
    <source>
        <strain evidence="3">CBS 958.72</strain>
    </source>
</reference>
<keyword evidence="4" id="KW-1185">Reference proteome</keyword>
<accession>A0AAE0JXL9</accession>
<evidence type="ECO:0000313" key="4">
    <source>
        <dbReference type="Proteomes" id="UP001287356"/>
    </source>
</evidence>
<dbReference type="EMBL" id="JAULSN010000008">
    <property type="protein sequence ID" value="KAK3366188.1"/>
    <property type="molecule type" value="Genomic_DNA"/>
</dbReference>
<comment type="caution">
    <text evidence="3">The sequence shown here is derived from an EMBL/GenBank/DDBJ whole genome shotgun (WGS) entry which is preliminary data.</text>
</comment>
<name>A0AAE0JXL9_9PEZI</name>
<dbReference type="PANTHER" id="PTHR35043">
    <property type="entry name" value="TRANSCRIPTION FACTOR DOMAIN-CONTAINING PROTEIN"/>
    <property type="match status" value="1"/>
</dbReference>
<feature type="transmembrane region" description="Helical" evidence="2">
    <location>
        <begin position="632"/>
        <end position="650"/>
    </location>
</feature>
<dbReference type="Proteomes" id="UP001287356">
    <property type="component" value="Unassembled WGS sequence"/>
</dbReference>